<dbReference type="PROSITE" id="PS50994">
    <property type="entry name" value="INTEGRASE"/>
    <property type="match status" value="1"/>
</dbReference>
<protein>
    <submittedName>
        <fullName evidence="2">IS3 family transposase</fullName>
    </submittedName>
</protein>
<dbReference type="EMBL" id="JACOFV010000041">
    <property type="protein sequence ID" value="MBC3864366.1"/>
    <property type="molecule type" value="Genomic_DNA"/>
</dbReference>
<keyword evidence="3" id="KW-1185">Reference proteome</keyword>
<dbReference type="GO" id="GO:0015074">
    <property type="term" value="P:DNA integration"/>
    <property type="evidence" value="ECO:0007669"/>
    <property type="project" value="InterPro"/>
</dbReference>
<dbReference type="Gene3D" id="1.10.10.60">
    <property type="entry name" value="Homeodomain-like"/>
    <property type="match status" value="1"/>
</dbReference>
<dbReference type="Pfam" id="PF13333">
    <property type="entry name" value="rve_2"/>
    <property type="match status" value="1"/>
</dbReference>
<dbReference type="AlphaFoldDB" id="A0A923HRG1"/>
<dbReference type="Pfam" id="PF01527">
    <property type="entry name" value="HTH_Tnp_1"/>
    <property type="match status" value="1"/>
</dbReference>
<comment type="caution">
    <text evidence="2">The sequence shown here is derived from an EMBL/GenBank/DDBJ whole genome shotgun (WGS) entry which is preliminary data.</text>
</comment>
<dbReference type="NCBIfam" id="NF033516">
    <property type="entry name" value="transpos_IS3"/>
    <property type="match status" value="1"/>
</dbReference>
<dbReference type="Proteomes" id="UP000634011">
    <property type="component" value="Unassembled WGS sequence"/>
</dbReference>
<gene>
    <name evidence="2" type="ORF">H8K32_19905</name>
</gene>
<dbReference type="GO" id="GO:0006313">
    <property type="term" value="P:DNA transposition"/>
    <property type="evidence" value="ECO:0007669"/>
    <property type="project" value="InterPro"/>
</dbReference>
<dbReference type="PANTHER" id="PTHR46889:SF4">
    <property type="entry name" value="TRANSPOSASE INSO FOR INSERTION SEQUENCE ELEMENT IS911B-RELATED"/>
    <property type="match status" value="1"/>
</dbReference>
<dbReference type="SUPFAM" id="SSF46689">
    <property type="entry name" value="Homeodomain-like"/>
    <property type="match status" value="1"/>
</dbReference>
<dbReference type="InterPro" id="IPR009057">
    <property type="entry name" value="Homeodomain-like_sf"/>
</dbReference>
<evidence type="ECO:0000259" key="1">
    <source>
        <dbReference type="PROSITE" id="PS50994"/>
    </source>
</evidence>
<evidence type="ECO:0000313" key="3">
    <source>
        <dbReference type="Proteomes" id="UP000634011"/>
    </source>
</evidence>
<dbReference type="InterPro" id="IPR025948">
    <property type="entry name" value="HTH-like_dom"/>
</dbReference>
<dbReference type="RefSeq" id="WP_186914372.1">
    <property type="nucleotide sequence ID" value="NZ_JACOFV010000041.1"/>
</dbReference>
<dbReference type="Gene3D" id="3.30.420.10">
    <property type="entry name" value="Ribonuclease H-like superfamily/Ribonuclease H"/>
    <property type="match status" value="1"/>
</dbReference>
<feature type="domain" description="Integrase catalytic" evidence="1">
    <location>
        <begin position="220"/>
        <end position="383"/>
    </location>
</feature>
<dbReference type="PANTHER" id="PTHR46889">
    <property type="entry name" value="TRANSPOSASE INSF FOR INSERTION SEQUENCE IS3B-RELATED"/>
    <property type="match status" value="1"/>
</dbReference>
<dbReference type="GO" id="GO:0004803">
    <property type="term" value="F:transposase activity"/>
    <property type="evidence" value="ECO:0007669"/>
    <property type="project" value="InterPro"/>
</dbReference>
<sequence length="393" mass="45292">MNRIPKKAYTTEFKELAVKRVSDGEAISVVVRELGLSDQTLRNWIKASSEGKLKGAGTKVVTPEAMELSRLRAEVARLKRENEINKKGGGILRERCSVKYAWIAANSKTYSLTEMCTVFEVSVSGYRAWQRGGIPCRKRLTDVQMLAIIRAIHAELKGAYGSPRMIRELRLRGFTASKERVERLMREHGIHARHKRRYKVTTDSKHALPVADNLLDRNFMPTAPNQAWTSDITYLWTDEGWLYLAIVLDLFNREVIGWSLKPRMTSDIVTDALTMAWFRRRPTAGVMHHSDRGSQYASKAFQSKLKEFGMVCSMSRKGNCWDNAPTESWFNSFKNERYHGIRYATHDAMKAASFEYIEVFYNRTRQHSTLGYRSPVQYLEDWMKKQNQENLAA</sequence>
<dbReference type="InterPro" id="IPR002514">
    <property type="entry name" value="Transposase_8"/>
</dbReference>
<dbReference type="InterPro" id="IPR050900">
    <property type="entry name" value="Transposase_IS3/IS150/IS904"/>
</dbReference>
<dbReference type="Pfam" id="PF00665">
    <property type="entry name" value="rve"/>
    <property type="match status" value="1"/>
</dbReference>
<dbReference type="GO" id="GO:0003677">
    <property type="term" value="F:DNA binding"/>
    <property type="evidence" value="ECO:0007669"/>
    <property type="project" value="InterPro"/>
</dbReference>
<dbReference type="SUPFAM" id="SSF53098">
    <property type="entry name" value="Ribonuclease H-like"/>
    <property type="match status" value="1"/>
</dbReference>
<proteinExistence type="predicted"/>
<dbReference type="InterPro" id="IPR012337">
    <property type="entry name" value="RNaseH-like_sf"/>
</dbReference>
<accession>A0A923HRG1</accession>
<name>A0A923HRG1_9BURK</name>
<evidence type="ECO:0000313" key="2">
    <source>
        <dbReference type="EMBL" id="MBC3864366.1"/>
    </source>
</evidence>
<dbReference type="Pfam" id="PF13276">
    <property type="entry name" value="HTH_21"/>
    <property type="match status" value="1"/>
</dbReference>
<dbReference type="InterPro" id="IPR036397">
    <property type="entry name" value="RNaseH_sf"/>
</dbReference>
<dbReference type="InterPro" id="IPR001584">
    <property type="entry name" value="Integrase_cat-core"/>
</dbReference>
<organism evidence="2 3">
    <name type="scientific">Undibacterium jejuense</name>
    <dbReference type="NCBI Taxonomy" id="1344949"/>
    <lineage>
        <taxon>Bacteria</taxon>
        <taxon>Pseudomonadati</taxon>
        <taxon>Pseudomonadota</taxon>
        <taxon>Betaproteobacteria</taxon>
        <taxon>Burkholderiales</taxon>
        <taxon>Oxalobacteraceae</taxon>
        <taxon>Undibacterium</taxon>
    </lineage>
</organism>
<dbReference type="InterPro" id="IPR048020">
    <property type="entry name" value="Transpos_IS3"/>
</dbReference>
<reference evidence="2" key="1">
    <citation type="submission" date="2020-08" db="EMBL/GenBank/DDBJ databases">
        <title>Novel species isolated from subtropical streams in China.</title>
        <authorList>
            <person name="Lu H."/>
        </authorList>
    </citation>
    <scope>NUCLEOTIDE SEQUENCE</scope>
    <source>
        <strain evidence="2">KACC 12607</strain>
    </source>
</reference>